<dbReference type="GeneID" id="112549026"/>
<accession>A0A3Q0FVJ9</accession>
<dbReference type="PRINTS" id="PR00245">
    <property type="entry name" value="OLFACTORYR"/>
</dbReference>
<sequence length="363" mass="40676">MIDLKVDIPGDMSFCSAFLDQLLSKKIASKMQPLTKTKQGNQSIITEFIFLDFKDAQEWQVLLFLVFLVICIISMAGNILVAVLVVADQHLHTPMYFFLGNLSCLETCYTSTILPRMLASFLTGHRTISMRACLTQMYFFGALGAAECYLLAAMSYDRYLAICKPLHYVGLMNGKSCLQLAGGSWIIAFLTISIIVLLISRLTFCGANEINHFFCDLTPVVKLACTDTRVMELTAFISASIVTLPPFLLTVVSYVLIIGTVLRIPSTTGKQRAFSTCSTHLIVVTIFYGTLTIVYVLPKTKTLRDLNKVLSLFYTVLTPLANPLIYSLRNKEVKQSLRKAVRKFMAFIRIQAIRMNLFKLIKS</sequence>
<dbReference type="FunFam" id="1.20.1070.10:FF:000001">
    <property type="entry name" value="Olfactory receptor"/>
    <property type="match status" value="1"/>
</dbReference>
<keyword evidence="8 12" id="KW-0472">Membrane</keyword>
<dbReference type="InterPro" id="IPR000276">
    <property type="entry name" value="GPCR_Rhodpsn"/>
</dbReference>
<comment type="similarity">
    <text evidence="11">Belongs to the G-protein coupled receptor 1 family.</text>
</comment>
<keyword evidence="6 12" id="KW-1133">Transmembrane helix</keyword>
<protein>
    <recommendedName>
        <fullName evidence="12">Olfactory receptor</fullName>
    </recommendedName>
</protein>
<dbReference type="AlphaFoldDB" id="A0A3Q0FVJ9"/>
<evidence type="ECO:0000256" key="3">
    <source>
        <dbReference type="ARBA" id="ARBA00022606"/>
    </source>
</evidence>
<dbReference type="InterPro" id="IPR000725">
    <property type="entry name" value="Olfact_rcpt"/>
</dbReference>
<dbReference type="GO" id="GO:0004984">
    <property type="term" value="F:olfactory receptor activity"/>
    <property type="evidence" value="ECO:0007669"/>
    <property type="project" value="InterPro"/>
</dbReference>
<evidence type="ECO:0000313" key="14">
    <source>
        <dbReference type="Proteomes" id="UP000189705"/>
    </source>
</evidence>
<evidence type="ECO:0000256" key="10">
    <source>
        <dbReference type="ARBA" id="ARBA00023224"/>
    </source>
</evidence>
<keyword evidence="14" id="KW-1185">Reference proteome</keyword>
<dbReference type="SUPFAM" id="SSF81321">
    <property type="entry name" value="Family A G protein-coupled receptor-like"/>
    <property type="match status" value="1"/>
</dbReference>
<dbReference type="Proteomes" id="UP000189705">
    <property type="component" value="Unplaced"/>
</dbReference>
<proteinExistence type="inferred from homology"/>
<evidence type="ECO:0000256" key="8">
    <source>
        <dbReference type="ARBA" id="ARBA00023136"/>
    </source>
</evidence>
<name>A0A3Q0FVJ9_ALLSI</name>
<dbReference type="InParanoid" id="A0A3Q0FVJ9"/>
<feature type="transmembrane region" description="Helical" evidence="12">
    <location>
        <begin position="138"/>
        <end position="156"/>
    </location>
</feature>
<organism evidence="14 15">
    <name type="scientific">Alligator sinensis</name>
    <name type="common">Chinese alligator</name>
    <dbReference type="NCBI Taxonomy" id="38654"/>
    <lineage>
        <taxon>Eukaryota</taxon>
        <taxon>Metazoa</taxon>
        <taxon>Chordata</taxon>
        <taxon>Craniata</taxon>
        <taxon>Vertebrata</taxon>
        <taxon>Euteleostomi</taxon>
        <taxon>Archelosauria</taxon>
        <taxon>Archosauria</taxon>
        <taxon>Crocodylia</taxon>
        <taxon>Alligatoridae</taxon>
        <taxon>Alligatorinae</taxon>
        <taxon>Alligator</taxon>
    </lineage>
</organism>
<reference evidence="15" key="1">
    <citation type="submission" date="2025-08" db="UniProtKB">
        <authorList>
            <consortium name="RefSeq"/>
        </authorList>
    </citation>
    <scope>IDENTIFICATION</scope>
</reference>
<evidence type="ECO:0000256" key="4">
    <source>
        <dbReference type="ARBA" id="ARBA00022692"/>
    </source>
</evidence>
<keyword evidence="7 11" id="KW-0297">G-protein coupled receptor</keyword>
<dbReference type="PANTHER" id="PTHR26452">
    <property type="entry name" value="OLFACTORY RECEPTOR"/>
    <property type="match status" value="1"/>
</dbReference>
<evidence type="ECO:0000256" key="2">
    <source>
        <dbReference type="ARBA" id="ARBA00022475"/>
    </source>
</evidence>
<evidence type="ECO:0000313" key="15">
    <source>
        <dbReference type="RefSeq" id="XP_025051621.1"/>
    </source>
</evidence>
<dbReference type="InterPro" id="IPR050516">
    <property type="entry name" value="Olfactory_GPCR"/>
</dbReference>
<dbReference type="Pfam" id="PF13853">
    <property type="entry name" value="7tm_4"/>
    <property type="match status" value="1"/>
</dbReference>
<evidence type="ECO:0000256" key="9">
    <source>
        <dbReference type="ARBA" id="ARBA00023170"/>
    </source>
</evidence>
<dbReference type="PROSITE" id="PS50262">
    <property type="entry name" value="G_PROTEIN_RECEP_F1_2"/>
    <property type="match status" value="1"/>
</dbReference>
<evidence type="ECO:0000256" key="6">
    <source>
        <dbReference type="ARBA" id="ARBA00022989"/>
    </source>
</evidence>
<evidence type="ECO:0000256" key="11">
    <source>
        <dbReference type="RuleBase" id="RU000688"/>
    </source>
</evidence>
<gene>
    <name evidence="15" type="primary">LOC112549026</name>
</gene>
<dbReference type="GO" id="GO:0004930">
    <property type="term" value="F:G protein-coupled receptor activity"/>
    <property type="evidence" value="ECO:0007669"/>
    <property type="project" value="UniProtKB-KW"/>
</dbReference>
<dbReference type="KEGG" id="asn:112549026"/>
<feature type="transmembrane region" description="Helical" evidence="12">
    <location>
        <begin position="98"/>
        <end position="118"/>
    </location>
</feature>
<dbReference type="PROSITE" id="PS00237">
    <property type="entry name" value="G_PROTEIN_RECEP_F1_1"/>
    <property type="match status" value="1"/>
</dbReference>
<comment type="subcellular location">
    <subcellularLocation>
        <location evidence="1 12">Cell membrane</location>
        <topology evidence="1 12">Multi-pass membrane protein</topology>
    </subcellularLocation>
</comment>
<evidence type="ECO:0000256" key="1">
    <source>
        <dbReference type="ARBA" id="ARBA00004651"/>
    </source>
</evidence>
<feature type="transmembrane region" description="Helical" evidence="12">
    <location>
        <begin position="61"/>
        <end position="86"/>
    </location>
</feature>
<dbReference type="Gene3D" id="1.20.1070.10">
    <property type="entry name" value="Rhodopsin 7-helix transmembrane proteins"/>
    <property type="match status" value="1"/>
</dbReference>
<feature type="transmembrane region" description="Helical" evidence="12">
    <location>
        <begin position="177"/>
        <end position="199"/>
    </location>
</feature>
<dbReference type="CDD" id="cd15911">
    <property type="entry name" value="7tmA_OR11A-like"/>
    <property type="match status" value="1"/>
</dbReference>
<feature type="transmembrane region" description="Helical" evidence="12">
    <location>
        <begin position="236"/>
        <end position="262"/>
    </location>
</feature>
<dbReference type="PRINTS" id="PR00237">
    <property type="entry name" value="GPCRRHODOPSN"/>
</dbReference>
<keyword evidence="9 11" id="KW-0675">Receptor</keyword>
<keyword evidence="2 12" id="KW-1003">Cell membrane</keyword>
<evidence type="ECO:0000256" key="7">
    <source>
        <dbReference type="ARBA" id="ARBA00023040"/>
    </source>
</evidence>
<evidence type="ECO:0000256" key="12">
    <source>
        <dbReference type="RuleBase" id="RU363047"/>
    </source>
</evidence>
<dbReference type="RefSeq" id="XP_025051621.1">
    <property type="nucleotide sequence ID" value="XM_025195836.1"/>
</dbReference>
<dbReference type="GO" id="GO:0005886">
    <property type="term" value="C:plasma membrane"/>
    <property type="evidence" value="ECO:0007669"/>
    <property type="project" value="UniProtKB-SubCell"/>
</dbReference>
<keyword evidence="3 12" id="KW-0716">Sensory transduction</keyword>
<keyword evidence="10 11" id="KW-0807">Transducer</keyword>
<feature type="domain" description="G-protein coupled receptors family 1 profile" evidence="13">
    <location>
        <begin position="77"/>
        <end position="326"/>
    </location>
</feature>
<feature type="transmembrane region" description="Helical" evidence="12">
    <location>
        <begin position="309"/>
        <end position="328"/>
    </location>
</feature>
<evidence type="ECO:0000259" key="13">
    <source>
        <dbReference type="PROSITE" id="PS50262"/>
    </source>
</evidence>
<evidence type="ECO:0000256" key="5">
    <source>
        <dbReference type="ARBA" id="ARBA00022725"/>
    </source>
</evidence>
<dbReference type="InterPro" id="IPR017452">
    <property type="entry name" value="GPCR_Rhodpsn_7TM"/>
</dbReference>
<keyword evidence="5 12" id="KW-0552">Olfaction</keyword>
<keyword evidence="4 11" id="KW-0812">Transmembrane</keyword>
<feature type="transmembrane region" description="Helical" evidence="12">
    <location>
        <begin position="274"/>
        <end position="297"/>
    </location>
</feature>